<protein>
    <submittedName>
        <fullName evidence="2">Uncharacterized protein</fullName>
    </submittedName>
</protein>
<organism evidence="2 3">
    <name type="scientific">Eumeta variegata</name>
    <name type="common">Bagworm moth</name>
    <name type="synonym">Eumeta japonica</name>
    <dbReference type="NCBI Taxonomy" id="151549"/>
    <lineage>
        <taxon>Eukaryota</taxon>
        <taxon>Metazoa</taxon>
        <taxon>Ecdysozoa</taxon>
        <taxon>Arthropoda</taxon>
        <taxon>Hexapoda</taxon>
        <taxon>Insecta</taxon>
        <taxon>Pterygota</taxon>
        <taxon>Neoptera</taxon>
        <taxon>Endopterygota</taxon>
        <taxon>Lepidoptera</taxon>
        <taxon>Glossata</taxon>
        <taxon>Ditrysia</taxon>
        <taxon>Tineoidea</taxon>
        <taxon>Psychidae</taxon>
        <taxon>Oiketicinae</taxon>
        <taxon>Eumeta</taxon>
    </lineage>
</organism>
<evidence type="ECO:0000313" key="2">
    <source>
        <dbReference type="EMBL" id="GBP90424.1"/>
    </source>
</evidence>
<feature type="region of interest" description="Disordered" evidence="1">
    <location>
        <begin position="1"/>
        <end position="20"/>
    </location>
</feature>
<dbReference type="Proteomes" id="UP000299102">
    <property type="component" value="Unassembled WGS sequence"/>
</dbReference>
<comment type="caution">
    <text evidence="2">The sequence shown here is derived from an EMBL/GenBank/DDBJ whole genome shotgun (WGS) entry which is preliminary data.</text>
</comment>
<evidence type="ECO:0000256" key="1">
    <source>
        <dbReference type="SAM" id="MobiDB-lite"/>
    </source>
</evidence>
<dbReference type="AlphaFoldDB" id="A0A4C1ZTE2"/>
<accession>A0A4C1ZTE2</accession>
<reference evidence="2 3" key="1">
    <citation type="journal article" date="2019" name="Commun. Biol.">
        <title>The bagworm genome reveals a unique fibroin gene that provides high tensile strength.</title>
        <authorList>
            <person name="Kono N."/>
            <person name="Nakamura H."/>
            <person name="Ohtoshi R."/>
            <person name="Tomita M."/>
            <person name="Numata K."/>
            <person name="Arakawa K."/>
        </authorList>
    </citation>
    <scope>NUCLEOTIDE SEQUENCE [LARGE SCALE GENOMIC DNA]</scope>
</reference>
<sequence length="104" mass="11240">MTANSTAVNTATRATSKVQPGDLPPKFSYVKFETKIPNIIPKDMPLGILGETYHSVFRAVGPQTTYTVHMSSMTANSTAVNTATRATSKLQPGDLPPNIFVRED</sequence>
<keyword evidence="3" id="KW-1185">Reference proteome</keyword>
<feature type="compositionally biased region" description="Polar residues" evidence="1">
    <location>
        <begin position="1"/>
        <end position="18"/>
    </location>
</feature>
<evidence type="ECO:0000313" key="3">
    <source>
        <dbReference type="Proteomes" id="UP000299102"/>
    </source>
</evidence>
<gene>
    <name evidence="2" type="ORF">EVAR_42975_1</name>
</gene>
<name>A0A4C1ZTE2_EUMVA</name>
<dbReference type="EMBL" id="BGZK01002083">
    <property type="protein sequence ID" value="GBP90424.1"/>
    <property type="molecule type" value="Genomic_DNA"/>
</dbReference>
<proteinExistence type="predicted"/>